<name>A0A4Q4T766_9PEZI</name>
<dbReference type="AlphaFoldDB" id="A0A4Q4T766"/>
<dbReference type="PANTHER" id="PTHR33048">
    <property type="entry name" value="PTH11-LIKE INTEGRAL MEMBRANE PROTEIN (AFU_ORTHOLOGUE AFUA_5G11245)"/>
    <property type="match status" value="1"/>
</dbReference>
<evidence type="ECO:0000256" key="3">
    <source>
        <dbReference type="ARBA" id="ARBA00022989"/>
    </source>
</evidence>
<evidence type="ECO:0000256" key="6">
    <source>
        <dbReference type="SAM" id="MobiDB-lite"/>
    </source>
</evidence>
<gene>
    <name evidence="9" type="ORF">DL764_005857</name>
</gene>
<evidence type="ECO:0000256" key="1">
    <source>
        <dbReference type="ARBA" id="ARBA00004141"/>
    </source>
</evidence>
<feature type="transmembrane region" description="Helical" evidence="7">
    <location>
        <begin position="46"/>
        <end position="68"/>
    </location>
</feature>
<keyword evidence="2 7" id="KW-0812">Transmembrane</keyword>
<evidence type="ECO:0000313" key="9">
    <source>
        <dbReference type="EMBL" id="RYP02291.1"/>
    </source>
</evidence>
<keyword evidence="4 7" id="KW-0472">Membrane</keyword>
<dbReference type="Pfam" id="PF20684">
    <property type="entry name" value="Fung_rhodopsin"/>
    <property type="match status" value="1"/>
</dbReference>
<evidence type="ECO:0000313" key="10">
    <source>
        <dbReference type="Proteomes" id="UP000293360"/>
    </source>
</evidence>
<evidence type="ECO:0000256" key="2">
    <source>
        <dbReference type="ARBA" id="ARBA00022692"/>
    </source>
</evidence>
<dbReference type="Proteomes" id="UP000293360">
    <property type="component" value="Unassembled WGS sequence"/>
</dbReference>
<accession>A0A4Q4T766</accession>
<feature type="transmembrane region" description="Helical" evidence="7">
    <location>
        <begin position="96"/>
        <end position="114"/>
    </location>
</feature>
<evidence type="ECO:0000256" key="7">
    <source>
        <dbReference type="SAM" id="Phobius"/>
    </source>
</evidence>
<keyword evidence="3 7" id="KW-1133">Transmembrane helix</keyword>
<feature type="compositionally biased region" description="Polar residues" evidence="6">
    <location>
        <begin position="204"/>
        <end position="218"/>
    </location>
</feature>
<comment type="subcellular location">
    <subcellularLocation>
        <location evidence="1">Membrane</location>
        <topology evidence="1">Multi-pass membrane protein</topology>
    </subcellularLocation>
</comment>
<sequence length="237" mass="26305">MGLLQPFLYLFFVSHILFLLCICFIKLSVLSFYLRVFAVEGRPRTLCRVLAAAFVLWSAANVVALLNICRPLASFWGPLHDRACARQEAVDVSTCVFNAASDLLLIALPMPVIRRLQMRRGLKVKLAAVLSLGVVVTIIAMLRLEALLGTDWEGDVTGTAERAMFLSVLEPNLAILCVSLPMLQPLYGNLLYGRSRKRADDVELQNSDETLPSPTRDTINSKKKDSYDELEVSGVSF</sequence>
<proteinExistence type="inferred from homology"/>
<organism evidence="9 10">
    <name type="scientific">Monosporascus ibericus</name>
    <dbReference type="NCBI Taxonomy" id="155417"/>
    <lineage>
        <taxon>Eukaryota</taxon>
        <taxon>Fungi</taxon>
        <taxon>Dikarya</taxon>
        <taxon>Ascomycota</taxon>
        <taxon>Pezizomycotina</taxon>
        <taxon>Sordariomycetes</taxon>
        <taxon>Xylariomycetidae</taxon>
        <taxon>Xylariales</taxon>
        <taxon>Xylariales incertae sedis</taxon>
        <taxon>Monosporascus</taxon>
    </lineage>
</organism>
<comment type="caution">
    <text evidence="9">The sequence shown here is derived from an EMBL/GenBank/DDBJ whole genome shotgun (WGS) entry which is preliminary data.</text>
</comment>
<evidence type="ECO:0000256" key="4">
    <source>
        <dbReference type="ARBA" id="ARBA00023136"/>
    </source>
</evidence>
<evidence type="ECO:0000256" key="5">
    <source>
        <dbReference type="ARBA" id="ARBA00038359"/>
    </source>
</evidence>
<dbReference type="InterPro" id="IPR049326">
    <property type="entry name" value="Rhodopsin_dom_fungi"/>
</dbReference>
<feature type="region of interest" description="Disordered" evidence="6">
    <location>
        <begin position="202"/>
        <end position="225"/>
    </location>
</feature>
<feature type="transmembrane region" description="Helical" evidence="7">
    <location>
        <begin position="164"/>
        <end position="188"/>
    </location>
</feature>
<dbReference type="GO" id="GO:0016020">
    <property type="term" value="C:membrane"/>
    <property type="evidence" value="ECO:0007669"/>
    <property type="project" value="UniProtKB-SubCell"/>
</dbReference>
<dbReference type="OrthoDB" id="3529975at2759"/>
<reference evidence="9 10" key="1">
    <citation type="submission" date="2018-06" db="EMBL/GenBank/DDBJ databases">
        <title>Complete Genomes of Monosporascus.</title>
        <authorList>
            <person name="Robinson A.J."/>
            <person name="Natvig D.O."/>
        </authorList>
    </citation>
    <scope>NUCLEOTIDE SEQUENCE [LARGE SCALE GENOMIC DNA]</scope>
    <source>
        <strain evidence="9 10">CBS 110550</strain>
    </source>
</reference>
<feature type="domain" description="Rhodopsin" evidence="8">
    <location>
        <begin position="8"/>
        <end position="187"/>
    </location>
</feature>
<feature type="transmembrane region" description="Helical" evidence="7">
    <location>
        <begin position="6"/>
        <end position="34"/>
    </location>
</feature>
<dbReference type="STRING" id="155417.A0A4Q4T766"/>
<feature type="transmembrane region" description="Helical" evidence="7">
    <location>
        <begin position="126"/>
        <end position="144"/>
    </location>
</feature>
<dbReference type="InterPro" id="IPR052337">
    <property type="entry name" value="SAT4-like"/>
</dbReference>
<dbReference type="PANTHER" id="PTHR33048:SF161">
    <property type="entry name" value="INTEGRAL MEMBRANE PROTEIN"/>
    <property type="match status" value="1"/>
</dbReference>
<keyword evidence="10" id="KW-1185">Reference proteome</keyword>
<evidence type="ECO:0000259" key="8">
    <source>
        <dbReference type="Pfam" id="PF20684"/>
    </source>
</evidence>
<comment type="similarity">
    <text evidence="5">Belongs to the SAT4 family.</text>
</comment>
<protein>
    <recommendedName>
        <fullName evidence="8">Rhodopsin domain-containing protein</fullName>
    </recommendedName>
</protein>
<dbReference type="EMBL" id="QJNU01000321">
    <property type="protein sequence ID" value="RYP02291.1"/>
    <property type="molecule type" value="Genomic_DNA"/>
</dbReference>